<dbReference type="InterPro" id="IPR004477">
    <property type="entry name" value="ComEC_N"/>
</dbReference>
<protein>
    <submittedName>
        <fullName evidence="8">ComE operon protein 3</fullName>
    </submittedName>
</protein>
<dbReference type="InterPro" id="IPR001279">
    <property type="entry name" value="Metallo-B-lactamas"/>
</dbReference>
<reference evidence="8 9" key="1">
    <citation type="journal article" date="2015" name="Genome Announc.">
        <title>Expanding the biotechnology potential of lactobacilli through comparative genomics of 213 strains and associated genera.</title>
        <authorList>
            <person name="Sun Z."/>
            <person name="Harris H.M."/>
            <person name="McCann A."/>
            <person name="Guo C."/>
            <person name="Argimon S."/>
            <person name="Zhang W."/>
            <person name="Yang X."/>
            <person name="Jeffery I.B."/>
            <person name="Cooney J.C."/>
            <person name="Kagawa T.F."/>
            <person name="Liu W."/>
            <person name="Song Y."/>
            <person name="Salvetti E."/>
            <person name="Wrobel A."/>
            <person name="Rasinkangas P."/>
            <person name="Parkhill J."/>
            <person name="Rea M.C."/>
            <person name="O'Sullivan O."/>
            <person name="Ritari J."/>
            <person name="Douillard F.P."/>
            <person name="Paul Ross R."/>
            <person name="Yang R."/>
            <person name="Briner A.E."/>
            <person name="Felis G.E."/>
            <person name="de Vos W.M."/>
            <person name="Barrangou R."/>
            <person name="Klaenhammer T.R."/>
            <person name="Caufield P.W."/>
            <person name="Cui Y."/>
            <person name="Zhang H."/>
            <person name="O'Toole P.W."/>
        </authorList>
    </citation>
    <scope>NUCLEOTIDE SEQUENCE [LARGE SCALE GENOMIC DNA]</scope>
    <source>
        <strain evidence="8 9">DSM 15707</strain>
    </source>
</reference>
<dbReference type="Pfam" id="PF00753">
    <property type="entry name" value="Lactamase_B"/>
    <property type="match status" value="1"/>
</dbReference>
<gene>
    <name evidence="8" type="ORF">FC70_GL001442</name>
</gene>
<dbReference type="SMART" id="SM00849">
    <property type="entry name" value="Lactamase_B"/>
    <property type="match status" value="1"/>
</dbReference>
<keyword evidence="9" id="KW-1185">Reference proteome</keyword>
<dbReference type="SUPFAM" id="SSF56281">
    <property type="entry name" value="Metallo-hydrolase/oxidoreductase"/>
    <property type="match status" value="1"/>
</dbReference>
<evidence type="ECO:0000313" key="9">
    <source>
        <dbReference type="Proteomes" id="UP000051697"/>
    </source>
</evidence>
<feature type="transmembrane region" description="Helical" evidence="6">
    <location>
        <begin position="213"/>
        <end position="237"/>
    </location>
</feature>
<feature type="domain" description="Metallo-beta-lactamase" evidence="7">
    <location>
        <begin position="439"/>
        <end position="648"/>
    </location>
</feature>
<keyword evidence="5 6" id="KW-0472">Membrane</keyword>
<proteinExistence type="predicted"/>
<keyword evidence="4 6" id="KW-1133">Transmembrane helix</keyword>
<dbReference type="GO" id="GO:0005886">
    <property type="term" value="C:plasma membrane"/>
    <property type="evidence" value="ECO:0007669"/>
    <property type="project" value="UniProtKB-SubCell"/>
</dbReference>
<dbReference type="CDD" id="cd07731">
    <property type="entry name" value="ComA-like_MBL-fold"/>
    <property type="match status" value="1"/>
</dbReference>
<dbReference type="InterPro" id="IPR004797">
    <property type="entry name" value="Competence_ComEC/Rec2"/>
</dbReference>
<dbReference type="NCBIfam" id="TIGR00360">
    <property type="entry name" value="ComEC_N-term"/>
    <property type="match status" value="1"/>
</dbReference>
<dbReference type="Pfam" id="PF03772">
    <property type="entry name" value="Competence"/>
    <property type="match status" value="1"/>
</dbReference>
<evidence type="ECO:0000256" key="2">
    <source>
        <dbReference type="ARBA" id="ARBA00022475"/>
    </source>
</evidence>
<feature type="transmembrane region" description="Helical" evidence="6">
    <location>
        <begin position="379"/>
        <end position="401"/>
    </location>
</feature>
<evidence type="ECO:0000259" key="7">
    <source>
        <dbReference type="SMART" id="SM00849"/>
    </source>
</evidence>
<organism evidence="8 9">
    <name type="scientific">Paucilactobacillus oligofermentans DSM 15707 = LMG 22743</name>
    <dbReference type="NCBI Taxonomy" id="1423778"/>
    <lineage>
        <taxon>Bacteria</taxon>
        <taxon>Bacillati</taxon>
        <taxon>Bacillota</taxon>
        <taxon>Bacilli</taxon>
        <taxon>Lactobacillales</taxon>
        <taxon>Lactobacillaceae</taxon>
        <taxon>Paucilactobacillus</taxon>
    </lineage>
</organism>
<name>A0A0R1RKC4_9LACO</name>
<dbReference type="Proteomes" id="UP000051697">
    <property type="component" value="Unassembled WGS sequence"/>
</dbReference>
<comment type="subcellular location">
    <subcellularLocation>
        <location evidence="1">Cell membrane</location>
        <topology evidence="1">Multi-pass membrane protein</topology>
    </subcellularLocation>
</comment>
<dbReference type="PANTHER" id="PTHR30619:SF1">
    <property type="entry name" value="RECOMBINATION PROTEIN 2"/>
    <property type="match status" value="1"/>
</dbReference>
<keyword evidence="2" id="KW-1003">Cell membrane</keyword>
<keyword evidence="3 6" id="KW-0812">Transmembrane</keyword>
<dbReference type="InterPro" id="IPR052159">
    <property type="entry name" value="Competence_DNA_uptake"/>
</dbReference>
<dbReference type="PANTHER" id="PTHR30619">
    <property type="entry name" value="DNA INTERNALIZATION/COMPETENCE PROTEIN COMEC/REC2"/>
    <property type="match status" value="1"/>
</dbReference>
<dbReference type="PATRIC" id="fig|1423778.4.peg.1478"/>
<dbReference type="NCBIfam" id="TIGR00361">
    <property type="entry name" value="ComEC_Rec2"/>
    <property type="match status" value="1"/>
</dbReference>
<dbReference type="InterPro" id="IPR035681">
    <property type="entry name" value="ComA-like_MBL"/>
</dbReference>
<dbReference type="KEGG" id="lol:LACOL_1138"/>
<dbReference type="GO" id="GO:0030420">
    <property type="term" value="P:establishment of competence for transformation"/>
    <property type="evidence" value="ECO:0007669"/>
    <property type="project" value="InterPro"/>
</dbReference>
<dbReference type="AlphaFoldDB" id="A0A0R1RKC4"/>
<sequence length="710" mass="80854">MGLCQYLTYEIQRQTLSNQQEQRVKLRIYADELKINGDRYQAHAYDEIKHQKVQVTGFIESKQRQAQLLEINETTEWILTGQTSAIQPATNENQFDSVQYNLTKHIYNQINVQKIEKINLAPISWDFKFQNWCHLIRNQLIRYFQTMPSTTKDYCNSLLIGNSPSDFYEKMSGVKQLGLIHLFSISGMHVVIFISLLRRILVQLHFNREWTTWILIIILPAYLIIGGGSSSLIRSILMAEFSLFGKAKICQLSKIDIWSLGLIGGLLIQPNVLLTLGGQLSYLLALMIQFLPANHESLGNAVLLNIIGLPSILYFVFEWHVLSLLASYLMIPMFSSVVFPLVILAALSFGLIPALTNFIEQGLNLFQLIINQIGDLPGLIHFGKPSLILTLILFIISLLVFAKPKLKRRWIILIASYLIIFGIIHFPLFGEVVFFDIGQGDSFLIREPFNRNVIMIDTGGQLSFPKATWATGTPSSSRAMRTCINYLKSRGISRIDTLCLSHQDTDHIGYSSDLLKHITVQRIIYPAGMEEQANFKHQVLPLAIKQHSILIPVTDKTKVVNLPLRILHPFNQGKGANEDSLVLAGEFGHQRFLFMGDLDRNGENEVVRRYPNLKTDILKLGHHGSKTASDPSFIKSVHPQLAIISAGRINRYGHPNNETMENLKKQHIRSLSTQKYGMIKYEYGPFNHKQWITKLKGNELTWMLPPYENS</sequence>
<evidence type="ECO:0000256" key="6">
    <source>
        <dbReference type="SAM" id="Phobius"/>
    </source>
</evidence>
<feature type="transmembrane region" description="Helical" evidence="6">
    <location>
        <begin position="302"/>
        <end position="325"/>
    </location>
</feature>
<dbReference type="EMBL" id="AZFE01000032">
    <property type="protein sequence ID" value="KRL54645.1"/>
    <property type="molecule type" value="Genomic_DNA"/>
</dbReference>
<feature type="transmembrane region" description="Helical" evidence="6">
    <location>
        <begin position="337"/>
        <end position="359"/>
    </location>
</feature>
<feature type="transmembrane region" description="Helical" evidence="6">
    <location>
        <begin position="179"/>
        <end position="201"/>
    </location>
</feature>
<evidence type="ECO:0000313" key="8">
    <source>
        <dbReference type="EMBL" id="KRL54645.1"/>
    </source>
</evidence>
<accession>A0A0R1RKC4</accession>
<dbReference type="InterPro" id="IPR036866">
    <property type="entry name" value="RibonucZ/Hydroxyglut_hydro"/>
</dbReference>
<evidence type="ECO:0000256" key="5">
    <source>
        <dbReference type="ARBA" id="ARBA00023136"/>
    </source>
</evidence>
<evidence type="ECO:0000256" key="1">
    <source>
        <dbReference type="ARBA" id="ARBA00004651"/>
    </source>
</evidence>
<evidence type="ECO:0000256" key="4">
    <source>
        <dbReference type="ARBA" id="ARBA00022989"/>
    </source>
</evidence>
<feature type="transmembrane region" description="Helical" evidence="6">
    <location>
        <begin position="257"/>
        <end position="282"/>
    </location>
</feature>
<evidence type="ECO:0000256" key="3">
    <source>
        <dbReference type="ARBA" id="ARBA00022692"/>
    </source>
</evidence>
<feature type="transmembrane region" description="Helical" evidence="6">
    <location>
        <begin position="410"/>
        <end position="429"/>
    </location>
</feature>
<comment type="caution">
    <text evidence="8">The sequence shown here is derived from an EMBL/GenBank/DDBJ whole genome shotgun (WGS) entry which is preliminary data.</text>
</comment>
<dbReference type="STRING" id="1423778.FC70_GL001442"/>
<dbReference type="Gene3D" id="3.60.15.10">
    <property type="entry name" value="Ribonuclease Z/Hydroxyacylglutathione hydrolase-like"/>
    <property type="match status" value="1"/>
</dbReference>